<evidence type="ECO:0000256" key="3">
    <source>
        <dbReference type="ARBA" id="ARBA00022741"/>
    </source>
</evidence>
<keyword evidence="8" id="KW-0472">Membrane</keyword>
<dbReference type="FunFam" id="3.30.200.20:FF:000039">
    <property type="entry name" value="receptor-like protein kinase FERONIA"/>
    <property type="match status" value="1"/>
</dbReference>
<keyword evidence="8" id="KW-1133">Transmembrane helix</keyword>
<dbReference type="GO" id="GO:0004674">
    <property type="term" value="F:protein serine/threonine kinase activity"/>
    <property type="evidence" value="ECO:0007669"/>
    <property type="project" value="UniProtKB-KW"/>
</dbReference>
<dbReference type="Proteomes" id="UP000886520">
    <property type="component" value="Chromosome 14"/>
</dbReference>
<evidence type="ECO:0000256" key="8">
    <source>
        <dbReference type="SAM" id="Phobius"/>
    </source>
</evidence>
<evidence type="ECO:0000313" key="10">
    <source>
        <dbReference type="EMBL" id="KAI5070314.1"/>
    </source>
</evidence>
<feature type="domain" description="Protein kinase" evidence="9">
    <location>
        <begin position="200"/>
        <end position="476"/>
    </location>
</feature>
<dbReference type="OrthoDB" id="1901798at2759"/>
<accession>A0A9D4ZCN6</accession>
<dbReference type="InterPro" id="IPR001245">
    <property type="entry name" value="Ser-Thr/Tyr_kinase_cat_dom"/>
</dbReference>
<dbReference type="Gene3D" id="3.30.200.20">
    <property type="entry name" value="Phosphorylase Kinase, domain 1"/>
    <property type="match status" value="1"/>
</dbReference>
<evidence type="ECO:0000256" key="2">
    <source>
        <dbReference type="ARBA" id="ARBA00022679"/>
    </source>
</evidence>
<feature type="transmembrane region" description="Helical" evidence="8">
    <location>
        <begin position="125"/>
        <end position="147"/>
    </location>
</feature>
<organism evidence="10 11">
    <name type="scientific">Adiantum capillus-veneris</name>
    <name type="common">Maidenhair fern</name>
    <dbReference type="NCBI Taxonomy" id="13818"/>
    <lineage>
        <taxon>Eukaryota</taxon>
        <taxon>Viridiplantae</taxon>
        <taxon>Streptophyta</taxon>
        <taxon>Embryophyta</taxon>
        <taxon>Tracheophyta</taxon>
        <taxon>Polypodiopsida</taxon>
        <taxon>Polypodiidae</taxon>
        <taxon>Polypodiales</taxon>
        <taxon>Pteridineae</taxon>
        <taxon>Pteridaceae</taxon>
        <taxon>Vittarioideae</taxon>
        <taxon>Adiantum</taxon>
    </lineage>
</organism>
<evidence type="ECO:0000313" key="11">
    <source>
        <dbReference type="Proteomes" id="UP000886520"/>
    </source>
</evidence>
<dbReference type="EMBL" id="JABFUD020000014">
    <property type="protein sequence ID" value="KAI5070314.1"/>
    <property type="molecule type" value="Genomic_DNA"/>
</dbReference>
<gene>
    <name evidence="10" type="ORF">GOP47_0014657</name>
</gene>
<dbReference type="Pfam" id="PF23180">
    <property type="entry name" value="ALE2_N"/>
    <property type="match status" value="1"/>
</dbReference>
<keyword evidence="11" id="KW-1185">Reference proteome</keyword>
<protein>
    <recommendedName>
        <fullName evidence="9">Protein kinase domain-containing protein</fullName>
    </recommendedName>
</protein>
<dbReference type="InterPro" id="IPR000719">
    <property type="entry name" value="Prot_kinase_dom"/>
</dbReference>
<evidence type="ECO:0000256" key="6">
    <source>
        <dbReference type="PROSITE-ProRule" id="PRU10141"/>
    </source>
</evidence>
<evidence type="ECO:0000256" key="7">
    <source>
        <dbReference type="SAM" id="MobiDB-lite"/>
    </source>
</evidence>
<dbReference type="PROSITE" id="PS50011">
    <property type="entry name" value="PROTEIN_KINASE_DOM"/>
    <property type="match status" value="1"/>
</dbReference>
<evidence type="ECO:0000256" key="5">
    <source>
        <dbReference type="ARBA" id="ARBA00022840"/>
    </source>
</evidence>
<dbReference type="Gene3D" id="1.10.510.10">
    <property type="entry name" value="Transferase(Phosphotransferase) domain 1"/>
    <property type="match status" value="1"/>
</dbReference>
<name>A0A9D4ZCN6_ADICA</name>
<dbReference type="InterPro" id="IPR008271">
    <property type="entry name" value="Ser/Thr_kinase_AS"/>
</dbReference>
<keyword evidence="4" id="KW-0418">Kinase</keyword>
<evidence type="ECO:0000256" key="1">
    <source>
        <dbReference type="ARBA" id="ARBA00022527"/>
    </source>
</evidence>
<keyword evidence="3 6" id="KW-0547">Nucleotide-binding</keyword>
<dbReference type="SUPFAM" id="SSF56112">
    <property type="entry name" value="Protein kinase-like (PK-like)"/>
    <property type="match status" value="1"/>
</dbReference>
<proteinExistence type="predicted"/>
<feature type="region of interest" description="Disordered" evidence="7">
    <location>
        <begin position="488"/>
        <end position="507"/>
    </location>
</feature>
<feature type="compositionally biased region" description="Polar residues" evidence="7">
    <location>
        <begin position="488"/>
        <end position="502"/>
    </location>
</feature>
<keyword evidence="1" id="KW-0723">Serine/threonine-protein kinase</keyword>
<dbReference type="InterPro" id="IPR017441">
    <property type="entry name" value="Protein_kinase_ATP_BS"/>
</dbReference>
<dbReference type="InterPro" id="IPR011009">
    <property type="entry name" value="Kinase-like_dom_sf"/>
</dbReference>
<dbReference type="GO" id="GO:0005524">
    <property type="term" value="F:ATP binding"/>
    <property type="evidence" value="ECO:0007669"/>
    <property type="project" value="UniProtKB-UniRule"/>
</dbReference>
<keyword evidence="2" id="KW-0808">Transferase</keyword>
<reference evidence="10" key="1">
    <citation type="submission" date="2021-01" db="EMBL/GenBank/DDBJ databases">
        <title>Adiantum capillus-veneris genome.</title>
        <authorList>
            <person name="Fang Y."/>
            <person name="Liao Q."/>
        </authorList>
    </citation>
    <scope>NUCLEOTIDE SEQUENCE</scope>
    <source>
        <strain evidence="10">H3</strain>
        <tissue evidence="10">Leaf</tissue>
    </source>
</reference>
<dbReference type="PROSITE" id="PS00107">
    <property type="entry name" value="PROTEIN_KINASE_ATP"/>
    <property type="match status" value="1"/>
</dbReference>
<comment type="caution">
    <text evidence="10">The sequence shown here is derived from an EMBL/GenBank/DDBJ whole genome shotgun (WGS) entry which is preliminary data.</text>
</comment>
<evidence type="ECO:0000256" key="4">
    <source>
        <dbReference type="ARBA" id="ARBA00022777"/>
    </source>
</evidence>
<dbReference type="Pfam" id="PF07714">
    <property type="entry name" value="PK_Tyr_Ser-Thr"/>
    <property type="match status" value="1"/>
</dbReference>
<dbReference type="FunFam" id="1.10.510.10:FF:000051">
    <property type="entry name" value="Receptor-like serine/threonine-protein kinase ALE2"/>
    <property type="match status" value="1"/>
</dbReference>
<sequence length="648" mass="71268">MCCSHANKARTECDTRGSFSTSFCSHGSNRKWLAAASEPGKSFDNLTAAMIFQRLWNHQALDSTFYFSNYTLVFVHYPGLPSSSTFDHKYNTTSGELPGAEVWPHEQPLSVDVSKEGRRFGGGTLALILLSSAIAAVACGVLLLLFLRFNKLVATFRGTGKSRNSPSDFSYRLSSSSIVASTLAARIFTFYDLERATDNFNSDNIVGQGGYGQVFAGMLEDGTEVAVKLMMREDEQTKNEFFAELEMLSRVHHKNLVKLIGACLEETKCCLVYEFIPNGNVESHLHGANKLVQPLDWNARMKIALGAARGLAYLHEDANPRVIHRDFKGSNILLERDFTPKISDFGLAKAAPDKEDGHISTSVVGTFGYVAPEYAMTGHLLVKSDVYSFGVVLLELLSGKRPIDLSQPPGKENLVNWARPLLSVEEGFEALADPSLEGRFPLEVFYKVAAIASMCVQPDSSYRPFMGEVVQALKVVCCTSDGVSSLSVSPQASGGGQASDTKSGPLIDVEGDSPTCVDFGFDTVHQTSKEIQESFSTRLSDSGYINQQLFDSSERHSLSGPSSSNGTMYAWSIERDNAFAPTSEHRVFWTKERKCPSSSSGTIYAWSMERDNVFAPNSEHRVFWNNEKSNWLGRNQEKSASHQIFASP</sequence>
<keyword evidence="8" id="KW-0812">Transmembrane</keyword>
<dbReference type="InterPro" id="IPR057597">
    <property type="entry name" value="ALE2_N"/>
</dbReference>
<dbReference type="PANTHER" id="PTHR47989">
    <property type="entry name" value="OS01G0750732 PROTEIN"/>
    <property type="match status" value="1"/>
</dbReference>
<feature type="binding site" evidence="6">
    <location>
        <position position="228"/>
    </location>
    <ligand>
        <name>ATP</name>
        <dbReference type="ChEBI" id="CHEBI:30616"/>
    </ligand>
</feature>
<dbReference type="AlphaFoldDB" id="A0A9D4ZCN6"/>
<dbReference type="CDD" id="cd14066">
    <property type="entry name" value="STKc_IRAK"/>
    <property type="match status" value="1"/>
</dbReference>
<dbReference type="PROSITE" id="PS00108">
    <property type="entry name" value="PROTEIN_KINASE_ST"/>
    <property type="match status" value="1"/>
</dbReference>
<evidence type="ECO:0000259" key="9">
    <source>
        <dbReference type="PROSITE" id="PS50011"/>
    </source>
</evidence>
<keyword evidence="5 6" id="KW-0067">ATP-binding</keyword>
<dbReference type="PANTHER" id="PTHR47989:SF45">
    <property type="entry name" value="OS01G0709500 PROTEIN"/>
    <property type="match status" value="1"/>
</dbReference>